<dbReference type="Proteomes" id="UP001163046">
    <property type="component" value="Unassembled WGS sequence"/>
</dbReference>
<dbReference type="AlphaFoldDB" id="A0A9X0A3E7"/>
<gene>
    <name evidence="1" type="ORF">OS493_010374</name>
</gene>
<name>A0A9X0A3E7_9CNID</name>
<keyword evidence="2" id="KW-1185">Reference proteome</keyword>
<evidence type="ECO:0000313" key="2">
    <source>
        <dbReference type="Proteomes" id="UP001163046"/>
    </source>
</evidence>
<reference evidence="1" key="1">
    <citation type="submission" date="2023-01" db="EMBL/GenBank/DDBJ databases">
        <title>Genome assembly of the deep-sea coral Lophelia pertusa.</title>
        <authorList>
            <person name="Herrera S."/>
            <person name="Cordes E."/>
        </authorList>
    </citation>
    <scope>NUCLEOTIDE SEQUENCE</scope>
    <source>
        <strain evidence="1">USNM1676648</strain>
        <tissue evidence="1">Polyp</tissue>
    </source>
</reference>
<protein>
    <submittedName>
        <fullName evidence="1">Uncharacterized protein</fullName>
    </submittedName>
</protein>
<dbReference type="InterPro" id="IPR043136">
    <property type="entry name" value="B30.2/SPRY_sf"/>
</dbReference>
<proteinExistence type="predicted"/>
<dbReference type="EMBL" id="MU825400">
    <property type="protein sequence ID" value="KAJ7392721.1"/>
    <property type="molecule type" value="Genomic_DNA"/>
</dbReference>
<organism evidence="1 2">
    <name type="scientific">Desmophyllum pertusum</name>
    <dbReference type="NCBI Taxonomy" id="174260"/>
    <lineage>
        <taxon>Eukaryota</taxon>
        <taxon>Metazoa</taxon>
        <taxon>Cnidaria</taxon>
        <taxon>Anthozoa</taxon>
        <taxon>Hexacorallia</taxon>
        <taxon>Scleractinia</taxon>
        <taxon>Caryophylliina</taxon>
        <taxon>Caryophylliidae</taxon>
        <taxon>Desmophyllum</taxon>
    </lineage>
</organism>
<dbReference type="Gene3D" id="2.60.120.920">
    <property type="match status" value="1"/>
</dbReference>
<accession>A0A9X0A3E7</accession>
<comment type="caution">
    <text evidence="1">The sequence shown here is derived from an EMBL/GenBank/DDBJ whole genome shotgun (WGS) entry which is preliminary data.</text>
</comment>
<evidence type="ECO:0000313" key="1">
    <source>
        <dbReference type="EMBL" id="KAJ7392721.1"/>
    </source>
</evidence>
<sequence length="209" mass="23147">MGHGLEGVMYNALCGQSVEFTIIAKERMEGNGQKYFKWWFYLALVLQVHHLPLAIVLQVHLVLSSSQCGGSTFSTSTSSAPFGSARSRGNNGRQFGADRWPYVVSSICFSTGKHLCKANLLGHIQEGFSFGIISSSRGSHGTLDKLGKWWVWNSKLMKNLLSSSKVQIQESTITNCAGNDIIEMYLDCDAGTLVMYNQRTKQSEHLAWS</sequence>